<evidence type="ECO:0000313" key="1">
    <source>
        <dbReference type="EMBL" id="CAE6780848.1"/>
    </source>
</evidence>
<evidence type="ECO:0000313" key="2">
    <source>
        <dbReference type="Proteomes" id="UP000675880"/>
    </source>
</evidence>
<comment type="caution">
    <text evidence="1">The sequence shown here is derived from an EMBL/GenBank/DDBJ whole genome shotgun (WGS) entry which is preliminary data.</text>
</comment>
<dbReference type="PROSITE" id="PS51257">
    <property type="entry name" value="PROKAR_LIPOPROTEIN"/>
    <property type="match status" value="1"/>
</dbReference>
<accession>A0ABM8RZT1</accession>
<protein>
    <recommendedName>
        <fullName evidence="3">DUF4136 domain-containing protein</fullName>
    </recommendedName>
</protein>
<evidence type="ECO:0008006" key="3">
    <source>
        <dbReference type="Google" id="ProtNLM"/>
    </source>
</evidence>
<dbReference type="Proteomes" id="UP000675880">
    <property type="component" value="Unassembled WGS sequence"/>
</dbReference>
<gene>
    <name evidence="1" type="ORF">NSPZN2_40747</name>
</gene>
<organism evidence="1 2">
    <name type="scientific">Nitrospira defluvii</name>
    <dbReference type="NCBI Taxonomy" id="330214"/>
    <lineage>
        <taxon>Bacteria</taxon>
        <taxon>Pseudomonadati</taxon>
        <taxon>Nitrospirota</taxon>
        <taxon>Nitrospiria</taxon>
        <taxon>Nitrospirales</taxon>
        <taxon>Nitrospiraceae</taxon>
        <taxon>Nitrospira</taxon>
    </lineage>
</organism>
<dbReference type="EMBL" id="CAJNBJ010000017">
    <property type="protein sequence ID" value="CAE6780848.1"/>
    <property type="molecule type" value="Genomic_DNA"/>
</dbReference>
<dbReference type="RefSeq" id="WP_246507772.1">
    <property type="nucleotide sequence ID" value="NZ_CAJNBJ010000017.1"/>
</dbReference>
<keyword evidence="2" id="KW-1185">Reference proteome</keyword>
<reference evidence="1 2" key="1">
    <citation type="submission" date="2021-02" db="EMBL/GenBank/DDBJ databases">
        <authorList>
            <person name="Han P."/>
        </authorList>
    </citation>
    <scope>NUCLEOTIDE SEQUENCE [LARGE SCALE GENOMIC DNA]</scope>
    <source>
        <strain evidence="1">Candidatus Nitrospira sp. ZN2</strain>
    </source>
</reference>
<sequence length="205" mass="23209">MPTTRRNSKWISRGQPRVLAALLLALALLMFLAGCAQPTQPAEFFQLTPESSANRAMQTRVFETATDRELLSASAAALQDLGFQIEESVGEVGFLRAAKERSAREYGQYRDRFFVWLLTLGHVLIPIDLHQKVAATIVARPVSGDSSRHEVRIIFYRVVWKGDGQADRNYIPPGEQKMEMIRDQEIYQQFFAKLSKAVFLEPHAI</sequence>
<proteinExistence type="predicted"/>
<name>A0ABM8RZT1_9BACT</name>